<keyword evidence="2 3" id="KW-0378">Hydrolase</keyword>
<dbReference type="SUPFAM" id="SSF64438">
    <property type="entry name" value="CNF1/YfiH-like putative cysteine hydrolases"/>
    <property type="match status" value="1"/>
</dbReference>
<comment type="caution">
    <text evidence="4">The sequence shown here is derived from an EMBL/GenBank/DDBJ whole genome shotgun (WGS) entry which is preliminary data.</text>
</comment>
<dbReference type="InterPro" id="IPR011324">
    <property type="entry name" value="Cytotoxic_necrot_fac-like_cat"/>
</dbReference>
<dbReference type="Pfam" id="PF03975">
    <property type="entry name" value="CheD"/>
    <property type="match status" value="1"/>
</dbReference>
<keyword evidence="1 3" id="KW-0145">Chemotaxis</keyword>
<dbReference type="AlphaFoldDB" id="A0A845UXC2"/>
<dbReference type="Gene3D" id="3.30.1330.200">
    <property type="match status" value="1"/>
</dbReference>
<gene>
    <name evidence="3" type="primary">cheD</name>
    <name evidence="4" type="ORF">G3I74_06325</name>
</gene>
<evidence type="ECO:0000256" key="3">
    <source>
        <dbReference type="HAMAP-Rule" id="MF_01440"/>
    </source>
</evidence>
<dbReference type="CDD" id="cd16352">
    <property type="entry name" value="CheD"/>
    <property type="match status" value="1"/>
</dbReference>
<evidence type="ECO:0000256" key="1">
    <source>
        <dbReference type="ARBA" id="ARBA00022500"/>
    </source>
</evidence>
<dbReference type="PANTHER" id="PTHR35147">
    <property type="entry name" value="CHEMORECEPTOR GLUTAMINE DEAMIDASE CHED-RELATED"/>
    <property type="match status" value="1"/>
</dbReference>
<reference evidence="4 5" key="1">
    <citation type="submission" date="2020-02" db="EMBL/GenBank/DDBJ databases">
        <authorList>
            <person name="Zhang X.-Y."/>
        </authorList>
    </citation>
    <scope>NUCLEOTIDE SEQUENCE [LARGE SCALE GENOMIC DNA]</scope>
    <source>
        <strain evidence="4 5">C33</strain>
    </source>
</reference>
<keyword evidence="5" id="KW-1185">Reference proteome</keyword>
<comment type="function">
    <text evidence="3">Probably deamidates glutamine residues to glutamate on methyl-accepting chemotaxis receptors (MCPs), playing an important role in chemotaxis.</text>
</comment>
<dbReference type="GO" id="GO:0050568">
    <property type="term" value="F:protein-glutamine glutaminase activity"/>
    <property type="evidence" value="ECO:0007669"/>
    <property type="project" value="UniProtKB-UniRule"/>
</dbReference>
<accession>A0A845UXC2</accession>
<sequence length="197" mass="21191">MTKGPGEQWLRVGETSDFVDAVSGEALTRVLLGGGYISAQPRRLLTLLGSCVAVCLFDPVSGVGGMNHFMLPRGNERSPPPDDVRFGDDALPWILHGVLRLGARQDRLRAKLFGGASAMGPANRVGWDNIEFARAYLEGQAIAIVAEEVGKRVSRQVRFDTHTGRAFVRYVDSGDGQVMLKSERAAMAQAGAALPQV</sequence>
<dbReference type="PANTHER" id="PTHR35147:SF3">
    <property type="entry name" value="CHEMORECEPTOR GLUTAMINE DEAMIDASE CHED 1-RELATED"/>
    <property type="match status" value="1"/>
</dbReference>
<dbReference type="EMBL" id="JAAGSC010000039">
    <property type="protein sequence ID" value="NDY95338.1"/>
    <property type="molecule type" value="Genomic_DNA"/>
</dbReference>
<comment type="catalytic activity">
    <reaction evidence="3">
        <text>L-glutaminyl-[protein] + H2O = L-glutamyl-[protein] + NH4(+)</text>
        <dbReference type="Rhea" id="RHEA:16441"/>
        <dbReference type="Rhea" id="RHEA-COMP:10207"/>
        <dbReference type="Rhea" id="RHEA-COMP:10208"/>
        <dbReference type="ChEBI" id="CHEBI:15377"/>
        <dbReference type="ChEBI" id="CHEBI:28938"/>
        <dbReference type="ChEBI" id="CHEBI:29973"/>
        <dbReference type="ChEBI" id="CHEBI:30011"/>
        <dbReference type="EC" id="3.5.1.44"/>
    </reaction>
</comment>
<protein>
    <recommendedName>
        <fullName evidence="3">Probable chemoreceptor glutamine deamidase CheD</fullName>
        <ecNumber evidence="3">3.5.1.44</ecNumber>
    </recommendedName>
</protein>
<dbReference type="HAMAP" id="MF_01440">
    <property type="entry name" value="CheD"/>
    <property type="match status" value="1"/>
</dbReference>
<dbReference type="GO" id="GO:0006935">
    <property type="term" value="P:chemotaxis"/>
    <property type="evidence" value="ECO:0007669"/>
    <property type="project" value="UniProtKB-UniRule"/>
</dbReference>
<dbReference type="EC" id="3.5.1.44" evidence="3"/>
<name>A0A845UXC2_9GAMM</name>
<evidence type="ECO:0000313" key="4">
    <source>
        <dbReference type="EMBL" id="NDY95338.1"/>
    </source>
</evidence>
<evidence type="ECO:0000313" key="5">
    <source>
        <dbReference type="Proteomes" id="UP000484885"/>
    </source>
</evidence>
<proteinExistence type="inferred from homology"/>
<dbReference type="InterPro" id="IPR005659">
    <property type="entry name" value="Chemorcpt_Glu_NH3ase_CheD"/>
</dbReference>
<dbReference type="RefSeq" id="WP_164210731.1">
    <property type="nucleotide sequence ID" value="NZ_JAAGSC010000039.1"/>
</dbReference>
<organism evidence="4 5">
    <name type="scientific">Wenzhouxiangella limi</name>
    <dbReference type="NCBI Taxonomy" id="2707351"/>
    <lineage>
        <taxon>Bacteria</taxon>
        <taxon>Pseudomonadati</taxon>
        <taxon>Pseudomonadota</taxon>
        <taxon>Gammaproteobacteria</taxon>
        <taxon>Chromatiales</taxon>
        <taxon>Wenzhouxiangellaceae</taxon>
        <taxon>Wenzhouxiangella</taxon>
    </lineage>
</organism>
<comment type="similarity">
    <text evidence="3">Belongs to the CheD family.</text>
</comment>
<dbReference type="InterPro" id="IPR038592">
    <property type="entry name" value="CheD-like_sf"/>
</dbReference>
<evidence type="ECO:0000256" key="2">
    <source>
        <dbReference type="ARBA" id="ARBA00022801"/>
    </source>
</evidence>
<dbReference type="Proteomes" id="UP000484885">
    <property type="component" value="Unassembled WGS sequence"/>
</dbReference>